<accession>A0AA38R487</accession>
<proteinExistence type="predicted"/>
<keyword evidence="1" id="KW-0812">Transmembrane</keyword>
<protein>
    <submittedName>
        <fullName evidence="2">Uncharacterized protein</fullName>
    </submittedName>
</protein>
<organism evidence="2 3">
    <name type="scientific">Pleurostoma richardsiae</name>
    <dbReference type="NCBI Taxonomy" id="41990"/>
    <lineage>
        <taxon>Eukaryota</taxon>
        <taxon>Fungi</taxon>
        <taxon>Dikarya</taxon>
        <taxon>Ascomycota</taxon>
        <taxon>Pezizomycotina</taxon>
        <taxon>Sordariomycetes</taxon>
        <taxon>Sordariomycetidae</taxon>
        <taxon>Calosphaeriales</taxon>
        <taxon>Pleurostomataceae</taxon>
        <taxon>Pleurostoma</taxon>
    </lineage>
</organism>
<reference evidence="2" key="1">
    <citation type="submission" date="2022-07" db="EMBL/GenBank/DDBJ databases">
        <title>Fungi with potential for degradation of polypropylene.</title>
        <authorList>
            <person name="Gostincar C."/>
        </authorList>
    </citation>
    <scope>NUCLEOTIDE SEQUENCE</scope>
    <source>
        <strain evidence="2">EXF-13308</strain>
    </source>
</reference>
<keyword evidence="1" id="KW-0472">Membrane</keyword>
<name>A0AA38R487_9PEZI</name>
<evidence type="ECO:0000313" key="2">
    <source>
        <dbReference type="EMBL" id="KAJ9133080.1"/>
    </source>
</evidence>
<feature type="transmembrane region" description="Helical" evidence="1">
    <location>
        <begin position="12"/>
        <end position="34"/>
    </location>
</feature>
<dbReference type="Proteomes" id="UP001174694">
    <property type="component" value="Unassembled WGS sequence"/>
</dbReference>
<sequence>MIRVIIEQLQLYPAKIPLALHAAVETAAALSFIFAPQRQLPGLNEDAKLILRSYGGLLLGTSLLCVCFLVRPVFDGATREIEK</sequence>
<keyword evidence="3" id="KW-1185">Reference proteome</keyword>
<feature type="transmembrane region" description="Helical" evidence="1">
    <location>
        <begin position="54"/>
        <end position="74"/>
    </location>
</feature>
<evidence type="ECO:0000313" key="3">
    <source>
        <dbReference type="Proteomes" id="UP001174694"/>
    </source>
</evidence>
<evidence type="ECO:0000256" key="1">
    <source>
        <dbReference type="SAM" id="Phobius"/>
    </source>
</evidence>
<keyword evidence="1" id="KW-1133">Transmembrane helix</keyword>
<dbReference type="EMBL" id="JANBVO010000053">
    <property type="protein sequence ID" value="KAJ9133080.1"/>
    <property type="molecule type" value="Genomic_DNA"/>
</dbReference>
<gene>
    <name evidence="2" type="ORF">NKR23_g11013</name>
</gene>
<dbReference type="AlphaFoldDB" id="A0AA38R487"/>
<comment type="caution">
    <text evidence="2">The sequence shown here is derived from an EMBL/GenBank/DDBJ whole genome shotgun (WGS) entry which is preliminary data.</text>
</comment>